<accession>A0A4Y3WT02</accession>
<name>A0A4Y3WT02_9PSEU</name>
<dbReference type="RefSeq" id="WP_170183908.1">
    <property type="nucleotide sequence ID" value="NZ_BAAARZ010000035.1"/>
</dbReference>
<evidence type="ECO:0000313" key="1">
    <source>
        <dbReference type="EMBL" id="GEC21983.1"/>
    </source>
</evidence>
<dbReference type="EMBL" id="BJNG01000038">
    <property type="protein sequence ID" value="GEC21983.1"/>
    <property type="molecule type" value="Genomic_DNA"/>
</dbReference>
<organism evidence="1 2">
    <name type="scientific">Pseudonocardia hydrocarbonoxydans</name>
    <dbReference type="NCBI Taxonomy" id="76726"/>
    <lineage>
        <taxon>Bacteria</taxon>
        <taxon>Bacillati</taxon>
        <taxon>Actinomycetota</taxon>
        <taxon>Actinomycetes</taxon>
        <taxon>Pseudonocardiales</taxon>
        <taxon>Pseudonocardiaceae</taxon>
        <taxon>Pseudonocardia</taxon>
    </lineage>
</organism>
<protein>
    <submittedName>
        <fullName evidence="1">Uncharacterized protein</fullName>
    </submittedName>
</protein>
<dbReference type="Proteomes" id="UP000320338">
    <property type="component" value="Unassembled WGS sequence"/>
</dbReference>
<gene>
    <name evidence="1" type="ORF">PHY01_42660</name>
</gene>
<sequence length="52" mass="5448">MNVRKIVGLLAIALLIFFVVTQPGSAAQSVQNIGGILSDAANSIVTFFTELV</sequence>
<proteinExistence type="predicted"/>
<keyword evidence="2" id="KW-1185">Reference proteome</keyword>
<evidence type="ECO:0000313" key="2">
    <source>
        <dbReference type="Proteomes" id="UP000320338"/>
    </source>
</evidence>
<reference evidence="1 2" key="1">
    <citation type="submission" date="2019-06" db="EMBL/GenBank/DDBJ databases">
        <title>Whole genome shotgun sequence of Pseudonocardia hydrocarbonoxydans NBRC 14498.</title>
        <authorList>
            <person name="Hosoyama A."/>
            <person name="Uohara A."/>
            <person name="Ohji S."/>
            <person name="Ichikawa N."/>
        </authorList>
    </citation>
    <scope>NUCLEOTIDE SEQUENCE [LARGE SCALE GENOMIC DNA]</scope>
    <source>
        <strain evidence="1 2">NBRC 14498</strain>
    </source>
</reference>
<comment type="caution">
    <text evidence="1">The sequence shown here is derived from an EMBL/GenBank/DDBJ whole genome shotgun (WGS) entry which is preliminary data.</text>
</comment>
<dbReference type="AlphaFoldDB" id="A0A4Y3WT02"/>